<keyword evidence="3" id="KW-1185">Reference proteome</keyword>
<evidence type="ECO:0000313" key="3">
    <source>
        <dbReference type="Proteomes" id="UP000536179"/>
    </source>
</evidence>
<dbReference type="Pfam" id="PF02464">
    <property type="entry name" value="CinA"/>
    <property type="match status" value="1"/>
</dbReference>
<comment type="caution">
    <text evidence="2">The sequence shown here is derived from an EMBL/GenBank/DDBJ whole genome shotgun (WGS) entry which is preliminary data.</text>
</comment>
<dbReference type="InterPro" id="IPR008136">
    <property type="entry name" value="CinA_C"/>
</dbReference>
<accession>A0A7W5E492</accession>
<keyword evidence="2" id="KW-0378">Hydrolase</keyword>
<dbReference type="Gene3D" id="3.90.950.20">
    <property type="entry name" value="CinA-like"/>
    <property type="match status" value="1"/>
</dbReference>
<dbReference type="AlphaFoldDB" id="A0A7W5E492"/>
<evidence type="ECO:0000259" key="1">
    <source>
        <dbReference type="Pfam" id="PF02464"/>
    </source>
</evidence>
<dbReference type="EC" id="3.5.1.42" evidence="2"/>
<dbReference type="SUPFAM" id="SSF142433">
    <property type="entry name" value="CinA-like"/>
    <property type="match status" value="1"/>
</dbReference>
<dbReference type="NCBIfam" id="TIGR00199">
    <property type="entry name" value="PncC_domain"/>
    <property type="match status" value="1"/>
</dbReference>
<dbReference type="InterPro" id="IPR036653">
    <property type="entry name" value="CinA-like_C"/>
</dbReference>
<evidence type="ECO:0000313" key="2">
    <source>
        <dbReference type="EMBL" id="MBB3209930.1"/>
    </source>
</evidence>
<gene>
    <name evidence="2" type="ORF">FHS27_005775</name>
</gene>
<dbReference type="GO" id="GO:0019159">
    <property type="term" value="F:nicotinamide-nucleotide amidase activity"/>
    <property type="evidence" value="ECO:0007669"/>
    <property type="project" value="UniProtKB-EC"/>
</dbReference>
<dbReference type="Proteomes" id="UP000536179">
    <property type="component" value="Unassembled WGS sequence"/>
</dbReference>
<protein>
    <submittedName>
        <fullName evidence="2">Nicotinamide-nucleotide amidase</fullName>
        <ecNumber evidence="2">3.5.1.42</ecNumber>
    </submittedName>
</protein>
<organism evidence="2 3">
    <name type="scientific">Aporhodopirellula rubra</name>
    <dbReference type="NCBI Taxonomy" id="980271"/>
    <lineage>
        <taxon>Bacteria</taxon>
        <taxon>Pseudomonadati</taxon>
        <taxon>Planctomycetota</taxon>
        <taxon>Planctomycetia</taxon>
        <taxon>Pirellulales</taxon>
        <taxon>Pirellulaceae</taxon>
        <taxon>Aporhodopirellula</taxon>
    </lineage>
</organism>
<sequence>MTNPMPLPEAVSLIKRFRESGWRIVLAESCTCGMAAAIMGQVPGASDVFCGSAVTYRESVKSDWLGVDAATLRQFTAESQQTTDEMASCLLQRTSEARWGAAITGHLGPGAPAATDGHIFVSLAGRSTGNKVEKVASGEFVLTSTNRTDRQIEAAESFIRWISDQTLGSEGRG</sequence>
<name>A0A7W5E492_9BACT</name>
<reference evidence="2 3" key="1">
    <citation type="submission" date="2020-08" db="EMBL/GenBank/DDBJ databases">
        <title>Genomic Encyclopedia of Type Strains, Phase III (KMG-III): the genomes of soil and plant-associated and newly described type strains.</title>
        <authorList>
            <person name="Whitman W."/>
        </authorList>
    </citation>
    <scope>NUCLEOTIDE SEQUENCE [LARGE SCALE GENOMIC DNA]</scope>
    <source>
        <strain evidence="2 3">CECT 8075</strain>
    </source>
</reference>
<proteinExistence type="predicted"/>
<dbReference type="RefSeq" id="WP_184308918.1">
    <property type="nucleotide sequence ID" value="NZ_JACHXU010000029.1"/>
</dbReference>
<dbReference type="EMBL" id="JACHXU010000029">
    <property type="protein sequence ID" value="MBB3209930.1"/>
    <property type="molecule type" value="Genomic_DNA"/>
</dbReference>
<feature type="domain" description="CinA C-terminal" evidence="1">
    <location>
        <begin position="12"/>
        <end position="135"/>
    </location>
</feature>